<name>A0ABQ5VJ76_9RHOB</name>
<keyword evidence="2" id="KW-1185">Reference proteome</keyword>
<reference evidence="1" key="1">
    <citation type="journal article" date="2014" name="Int. J. Syst. Evol. Microbiol.">
        <title>Complete genome of a new Firmicutes species belonging to the dominant human colonic microbiota ('Ruminococcus bicirculans') reveals two chromosomes and a selective capacity to utilize plant glucans.</title>
        <authorList>
            <consortium name="NISC Comparative Sequencing Program"/>
            <person name="Wegmann U."/>
            <person name="Louis P."/>
            <person name="Goesmann A."/>
            <person name="Henrissat B."/>
            <person name="Duncan S.H."/>
            <person name="Flint H.J."/>
        </authorList>
    </citation>
    <scope>NUCLEOTIDE SEQUENCE</scope>
    <source>
        <strain evidence="1">NBRC 109915</strain>
    </source>
</reference>
<dbReference type="EMBL" id="BSNL01000001">
    <property type="protein sequence ID" value="GLQ27114.1"/>
    <property type="molecule type" value="Genomic_DNA"/>
</dbReference>
<accession>A0ABQ5VJ76</accession>
<evidence type="ECO:0000313" key="2">
    <source>
        <dbReference type="Proteomes" id="UP001161388"/>
    </source>
</evidence>
<reference evidence="1" key="2">
    <citation type="submission" date="2023-01" db="EMBL/GenBank/DDBJ databases">
        <title>Draft genome sequence of Sulfitobacter pacificus strain NBRC 109915.</title>
        <authorList>
            <person name="Sun Q."/>
            <person name="Mori K."/>
        </authorList>
    </citation>
    <scope>NUCLEOTIDE SEQUENCE</scope>
    <source>
        <strain evidence="1">NBRC 109915</strain>
    </source>
</reference>
<comment type="caution">
    <text evidence="1">The sequence shown here is derived from an EMBL/GenBank/DDBJ whole genome shotgun (WGS) entry which is preliminary data.</text>
</comment>
<organism evidence="1 2">
    <name type="scientific">Sulfitobacter pacificus</name>
    <dbReference type="NCBI Taxonomy" id="1499314"/>
    <lineage>
        <taxon>Bacteria</taxon>
        <taxon>Pseudomonadati</taxon>
        <taxon>Pseudomonadota</taxon>
        <taxon>Alphaproteobacteria</taxon>
        <taxon>Rhodobacterales</taxon>
        <taxon>Roseobacteraceae</taxon>
        <taxon>Sulfitobacter</taxon>
    </lineage>
</organism>
<sequence length="68" mass="7348">MRREGEGQEGEEAGKYSHRARVAENRVLCQWGTREFANLPLAGSGGRGSGVVLAGLDGAVRVRSVSYW</sequence>
<dbReference type="Proteomes" id="UP001161388">
    <property type="component" value="Unassembled WGS sequence"/>
</dbReference>
<evidence type="ECO:0000313" key="1">
    <source>
        <dbReference type="EMBL" id="GLQ27114.1"/>
    </source>
</evidence>
<protein>
    <submittedName>
        <fullName evidence="1">Uncharacterized protein</fullName>
    </submittedName>
</protein>
<gene>
    <name evidence="1" type="ORF">GCM10007927_19170</name>
</gene>
<proteinExistence type="predicted"/>